<comment type="similarity">
    <text evidence="2">Belongs to the auxin efflux carrier (TC 2.A.69) family.</text>
</comment>
<keyword evidence="6 8" id="KW-1133">Transmembrane helix</keyword>
<evidence type="ECO:0000313" key="9">
    <source>
        <dbReference type="EMBL" id="ATC63620.1"/>
    </source>
</evidence>
<evidence type="ECO:0000256" key="7">
    <source>
        <dbReference type="ARBA" id="ARBA00023136"/>
    </source>
</evidence>
<dbReference type="GO" id="GO:0055085">
    <property type="term" value="P:transmembrane transport"/>
    <property type="evidence" value="ECO:0007669"/>
    <property type="project" value="InterPro"/>
</dbReference>
<protein>
    <recommendedName>
        <fullName evidence="11">Transporter</fullName>
    </recommendedName>
</protein>
<evidence type="ECO:0000256" key="6">
    <source>
        <dbReference type="ARBA" id="ARBA00022989"/>
    </source>
</evidence>
<feature type="transmembrane region" description="Helical" evidence="8">
    <location>
        <begin position="64"/>
        <end position="87"/>
    </location>
</feature>
<keyword evidence="7 8" id="KW-0472">Membrane</keyword>
<dbReference type="EMBL" id="CP023344">
    <property type="protein sequence ID" value="ATC63620.1"/>
    <property type="molecule type" value="Genomic_DNA"/>
</dbReference>
<feature type="transmembrane region" description="Helical" evidence="8">
    <location>
        <begin position="287"/>
        <end position="309"/>
    </location>
</feature>
<dbReference type="AlphaFoldDB" id="A0A290Q8V8"/>
<evidence type="ECO:0000313" key="10">
    <source>
        <dbReference type="Proteomes" id="UP000217265"/>
    </source>
</evidence>
<reference evidence="9 10" key="1">
    <citation type="submission" date="2017-09" db="EMBL/GenBank/DDBJ databases">
        <title>Complete genome sequence of Verrucomicrobial strain HZ-65, isolated from freshwater.</title>
        <authorList>
            <person name="Choi A."/>
        </authorList>
    </citation>
    <scope>NUCLEOTIDE SEQUENCE [LARGE SCALE GENOMIC DNA]</scope>
    <source>
        <strain evidence="9 10">HZ-65</strain>
    </source>
</reference>
<evidence type="ECO:0008006" key="11">
    <source>
        <dbReference type="Google" id="ProtNLM"/>
    </source>
</evidence>
<feature type="transmembrane region" description="Helical" evidence="8">
    <location>
        <begin position="165"/>
        <end position="189"/>
    </location>
</feature>
<dbReference type="InterPro" id="IPR004776">
    <property type="entry name" value="Mem_transp_PIN-like"/>
</dbReference>
<name>A0A290Q8V8_9BACT</name>
<evidence type="ECO:0000256" key="2">
    <source>
        <dbReference type="ARBA" id="ARBA00010145"/>
    </source>
</evidence>
<accession>A0A290Q8V8</accession>
<sequence length="310" mass="32602">MTVFNVLAPVFLLIALGAVLQHTHFVSASFLREANKVTYWLGLPALLFSQLATSLHAADDARPMLHTLLGATALVLVVAYLAAWLLRLHNARIGTFVQGAFRGNLAYVGLPIVFSLPDTPTASGLSIRASAVVALAPMLVLYNVIGVTVLIVSQHTLSRAVIKPLLKQLATTPPLLATLAGFAWALTGLPLPTTVAMSFDWLGQMALPLALLGIGGALAQTNAVQGWKIPAAAAFVKTFVSPVIGYFIGRRLGLAGMELAVVLVFLACPTAGISYTMATQLKGDEPLASGTILFSTFMAIVSLSLALTFI</sequence>
<feature type="transmembrane region" description="Helical" evidence="8">
    <location>
        <begin position="6"/>
        <end position="25"/>
    </location>
</feature>
<dbReference type="PANTHER" id="PTHR36838">
    <property type="entry name" value="AUXIN EFFLUX CARRIER FAMILY PROTEIN"/>
    <property type="match status" value="1"/>
</dbReference>
<dbReference type="RefSeq" id="WP_096055252.1">
    <property type="nucleotide sequence ID" value="NZ_CP023344.1"/>
</dbReference>
<evidence type="ECO:0000256" key="5">
    <source>
        <dbReference type="ARBA" id="ARBA00022692"/>
    </source>
</evidence>
<dbReference type="PANTHER" id="PTHR36838:SF4">
    <property type="entry name" value="AUXIN EFFLUX CARRIER FAMILY PROTEIN"/>
    <property type="match status" value="1"/>
</dbReference>
<feature type="transmembrane region" description="Helical" evidence="8">
    <location>
        <begin position="201"/>
        <end position="219"/>
    </location>
</feature>
<feature type="transmembrane region" description="Helical" evidence="8">
    <location>
        <begin position="231"/>
        <end position="248"/>
    </location>
</feature>
<keyword evidence="5 8" id="KW-0812">Transmembrane</keyword>
<dbReference type="Gene3D" id="1.20.1530.20">
    <property type="match status" value="1"/>
</dbReference>
<dbReference type="OrthoDB" id="9794315at2"/>
<evidence type="ECO:0000256" key="3">
    <source>
        <dbReference type="ARBA" id="ARBA00022448"/>
    </source>
</evidence>
<keyword evidence="4" id="KW-1003">Cell membrane</keyword>
<comment type="subcellular location">
    <subcellularLocation>
        <location evidence="1">Cell membrane</location>
        <topology evidence="1">Multi-pass membrane protein</topology>
    </subcellularLocation>
</comment>
<dbReference type="KEGG" id="vbh:CMV30_06460"/>
<keyword evidence="3" id="KW-0813">Transport</keyword>
<proteinExistence type="inferred from homology"/>
<dbReference type="GO" id="GO:0005886">
    <property type="term" value="C:plasma membrane"/>
    <property type="evidence" value="ECO:0007669"/>
    <property type="project" value="UniProtKB-SubCell"/>
</dbReference>
<evidence type="ECO:0000256" key="8">
    <source>
        <dbReference type="SAM" id="Phobius"/>
    </source>
</evidence>
<feature type="transmembrane region" description="Helical" evidence="8">
    <location>
        <begin position="99"/>
        <end position="117"/>
    </location>
</feature>
<evidence type="ECO:0000256" key="1">
    <source>
        <dbReference type="ARBA" id="ARBA00004651"/>
    </source>
</evidence>
<dbReference type="Pfam" id="PF03547">
    <property type="entry name" value="Mem_trans"/>
    <property type="match status" value="1"/>
</dbReference>
<keyword evidence="10" id="KW-1185">Reference proteome</keyword>
<organism evidence="9 10">
    <name type="scientific">Nibricoccus aquaticus</name>
    <dbReference type="NCBI Taxonomy" id="2576891"/>
    <lineage>
        <taxon>Bacteria</taxon>
        <taxon>Pseudomonadati</taxon>
        <taxon>Verrucomicrobiota</taxon>
        <taxon>Opitutia</taxon>
        <taxon>Opitutales</taxon>
        <taxon>Opitutaceae</taxon>
        <taxon>Nibricoccus</taxon>
    </lineage>
</organism>
<evidence type="ECO:0000256" key="4">
    <source>
        <dbReference type="ARBA" id="ARBA00022475"/>
    </source>
</evidence>
<gene>
    <name evidence="9" type="ORF">CMV30_06460</name>
</gene>
<dbReference type="InterPro" id="IPR038770">
    <property type="entry name" value="Na+/solute_symporter_sf"/>
</dbReference>
<feature type="transmembrane region" description="Helical" evidence="8">
    <location>
        <begin position="254"/>
        <end position="275"/>
    </location>
</feature>
<feature type="transmembrane region" description="Helical" evidence="8">
    <location>
        <begin position="129"/>
        <end position="153"/>
    </location>
</feature>
<dbReference type="Proteomes" id="UP000217265">
    <property type="component" value="Chromosome"/>
</dbReference>